<reference evidence="1 2" key="1">
    <citation type="journal article" date="2018" name="Sci. Rep.">
        <title>Genomic signatures of local adaptation to the degree of environmental predictability in rotifers.</title>
        <authorList>
            <person name="Franch-Gras L."/>
            <person name="Hahn C."/>
            <person name="Garcia-Roger E.M."/>
            <person name="Carmona M.J."/>
            <person name="Serra M."/>
            <person name="Gomez A."/>
        </authorList>
    </citation>
    <scope>NUCLEOTIDE SEQUENCE [LARGE SCALE GENOMIC DNA]</scope>
    <source>
        <strain evidence="1">HYR1</strain>
    </source>
</reference>
<sequence>MSSLVFWSSVQSTSTVLVYAADAGHLNWLRDRWLGAACTSGPTAVQTSELFGLHGRKFPLLSTLQFTLPLNVVEHVFVQIFSSPLVQRSQTAIATVQYVLVVEHYFGYLIVLSVQIGQCGEHIFEHVHVQLLNAIVAELDPFQMLEFLAGLQFVVLEADIDQSGEYAVECQFIELVEFVQIIFVHDQIGQTVEIFEQTIGQVFDAVARQIKSLEAGEAVKDKLCVAIELDRIALQTQRLERRRFGEHEIVQFLKSKFSSLRAGKFCTNFKLRSSLRVLLKELNAFESIWRSPL</sequence>
<protein>
    <submittedName>
        <fullName evidence="1">Uncharacterized protein</fullName>
    </submittedName>
</protein>
<organism evidence="1 2">
    <name type="scientific">Brachionus plicatilis</name>
    <name type="common">Marine rotifer</name>
    <name type="synonym">Brachionus muelleri</name>
    <dbReference type="NCBI Taxonomy" id="10195"/>
    <lineage>
        <taxon>Eukaryota</taxon>
        <taxon>Metazoa</taxon>
        <taxon>Spiralia</taxon>
        <taxon>Gnathifera</taxon>
        <taxon>Rotifera</taxon>
        <taxon>Eurotatoria</taxon>
        <taxon>Monogononta</taxon>
        <taxon>Pseudotrocha</taxon>
        <taxon>Ploima</taxon>
        <taxon>Brachionidae</taxon>
        <taxon>Brachionus</taxon>
    </lineage>
</organism>
<keyword evidence="2" id="KW-1185">Reference proteome</keyword>
<dbReference type="AlphaFoldDB" id="A0A3M7P7D0"/>
<dbReference type="Proteomes" id="UP000276133">
    <property type="component" value="Unassembled WGS sequence"/>
</dbReference>
<dbReference type="EMBL" id="REGN01012934">
    <property type="protein sequence ID" value="RMZ94604.1"/>
    <property type="molecule type" value="Genomic_DNA"/>
</dbReference>
<evidence type="ECO:0000313" key="2">
    <source>
        <dbReference type="Proteomes" id="UP000276133"/>
    </source>
</evidence>
<gene>
    <name evidence="1" type="ORF">BpHYR1_027250</name>
</gene>
<accession>A0A3M7P7D0</accession>
<evidence type="ECO:0000313" key="1">
    <source>
        <dbReference type="EMBL" id="RMZ94604.1"/>
    </source>
</evidence>
<comment type="caution">
    <text evidence="1">The sequence shown here is derived from an EMBL/GenBank/DDBJ whole genome shotgun (WGS) entry which is preliminary data.</text>
</comment>
<name>A0A3M7P7D0_BRAPC</name>
<proteinExistence type="predicted"/>